<feature type="coiled-coil region" evidence="1">
    <location>
        <begin position="124"/>
        <end position="151"/>
    </location>
</feature>
<name>A0A9C7PQ97_9RHOD</name>
<gene>
    <name evidence="2" type="ORF">GpartN1_g105.t1</name>
</gene>
<proteinExistence type="predicted"/>
<dbReference type="Proteomes" id="UP001061958">
    <property type="component" value="Unassembled WGS sequence"/>
</dbReference>
<accession>A0A9C7PQ97</accession>
<keyword evidence="1" id="KW-0175">Coiled coil</keyword>
<evidence type="ECO:0000313" key="3">
    <source>
        <dbReference type="Proteomes" id="UP001061958"/>
    </source>
</evidence>
<dbReference type="AlphaFoldDB" id="A0A9C7PQ97"/>
<reference evidence="2" key="1">
    <citation type="journal article" date="2022" name="Proc. Natl. Acad. Sci. U.S.A.">
        <title>Life cycle and functional genomics of the unicellular red alga Galdieria for elucidating algal and plant evolution and industrial use.</title>
        <authorList>
            <person name="Hirooka S."/>
            <person name="Itabashi T."/>
            <person name="Ichinose T.M."/>
            <person name="Onuma R."/>
            <person name="Fujiwara T."/>
            <person name="Yamashita S."/>
            <person name="Jong L.W."/>
            <person name="Tomita R."/>
            <person name="Iwane A.H."/>
            <person name="Miyagishima S.Y."/>
        </authorList>
    </citation>
    <scope>NUCLEOTIDE SEQUENCE</scope>
    <source>
        <strain evidence="2">NBRC 102759</strain>
    </source>
</reference>
<comment type="caution">
    <text evidence="2">The sequence shown here is derived from an EMBL/GenBank/DDBJ whole genome shotgun (WGS) entry which is preliminary data.</text>
</comment>
<sequence>MATSESNPEDSVLKEVLHSFTSRWLQRIKRLPQLQSDIRNGVVWDSVKRKFHEVKESIEANPYPTAAYVVTFATLFGNLLWTKRAARIEEARIRRTFQEVKDRQARERALQKLREQKLDSLSAEEIEKLRKKKIEEEIKREKEQLADISRN</sequence>
<keyword evidence="3" id="KW-1185">Reference proteome</keyword>
<evidence type="ECO:0000256" key="1">
    <source>
        <dbReference type="SAM" id="Coils"/>
    </source>
</evidence>
<dbReference type="EMBL" id="BQMJ01000001">
    <property type="protein sequence ID" value="GJQ08314.1"/>
    <property type="molecule type" value="Genomic_DNA"/>
</dbReference>
<protein>
    <submittedName>
        <fullName evidence="2">Uncharacterized protein</fullName>
    </submittedName>
</protein>
<reference evidence="2" key="2">
    <citation type="submission" date="2022-01" db="EMBL/GenBank/DDBJ databases">
        <authorList>
            <person name="Hirooka S."/>
            <person name="Miyagishima S.Y."/>
        </authorList>
    </citation>
    <scope>NUCLEOTIDE SEQUENCE</scope>
    <source>
        <strain evidence="2">NBRC 102759</strain>
    </source>
</reference>
<dbReference type="OrthoDB" id="10357282at2759"/>
<organism evidence="2 3">
    <name type="scientific">Galdieria partita</name>
    <dbReference type="NCBI Taxonomy" id="83374"/>
    <lineage>
        <taxon>Eukaryota</taxon>
        <taxon>Rhodophyta</taxon>
        <taxon>Bangiophyceae</taxon>
        <taxon>Galdieriales</taxon>
        <taxon>Galdieriaceae</taxon>
        <taxon>Galdieria</taxon>
    </lineage>
</organism>
<evidence type="ECO:0000313" key="2">
    <source>
        <dbReference type="EMBL" id="GJQ08314.1"/>
    </source>
</evidence>